<evidence type="ECO:0000256" key="1">
    <source>
        <dbReference type="ARBA" id="ARBA00009477"/>
    </source>
</evidence>
<name>A0ABV0KE36_9CYAN</name>
<evidence type="ECO:0000256" key="2">
    <source>
        <dbReference type="SAM" id="MobiDB-lite"/>
    </source>
</evidence>
<evidence type="ECO:0000259" key="3">
    <source>
        <dbReference type="Pfam" id="PF25954"/>
    </source>
</evidence>
<dbReference type="SUPFAM" id="SSF111369">
    <property type="entry name" value="HlyD-like secretion proteins"/>
    <property type="match status" value="1"/>
</dbReference>
<feature type="region of interest" description="Disordered" evidence="2">
    <location>
        <begin position="43"/>
        <end position="62"/>
    </location>
</feature>
<dbReference type="NCBIfam" id="TIGR01730">
    <property type="entry name" value="RND_mfp"/>
    <property type="match status" value="1"/>
</dbReference>
<dbReference type="InterPro" id="IPR058792">
    <property type="entry name" value="Beta-barrel_RND_2"/>
</dbReference>
<dbReference type="Proteomes" id="UP001482513">
    <property type="component" value="Unassembled WGS sequence"/>
</dbReference>
<evidence type="ECO:0000313" key="5">
    <source>
        <dbReference type="Proteomes" id="UP001482513"/>
    </source>
</evidence>
<proteinExistence type="inferred from homology"/>
<gene>
    <name evidence="4" type="ORF">NC992_25275</name>
</gene>
<dbReference type="Pfam" id="PF25954">
    <property type="entry name" value="Beta-barrel_RND_2"/>
    <property type="match status" value="1"/>
</dbReference>
<feature type="domain" description="CusB-like beta-barrel" evidence="3">
    <location>
        <begin position="136"/>
        <end position="212"/>
    </location>
</feature>
<dbReference type="Gene3D" id="2.40.30.170">
    <property type="match status" value="1"/>
</dbReference>
<protein>
    <submittedName>
        <fullName evidence="4">Efflux RND transporter periplasmic adaptor subunit</fullName>
    </submittedName>
</protein>
<organism evidence="4 5">
    <name type="scientific">Leptolyngbya subtilissima DQ-A4</name>
    <dbReference type="NCBI Taxonomy" id="2933933"/>
    <lineage>
        <taxon>Bacteria</taxon>
        <taxon>Bacillati</taxon>
        <taxon>Cyanobacteriota</taxon>
        <taxon>Cyanophyceae</taxon>
        <taxon>Leptolyngbyales</taxon>
        <taxon>Leptolyngbyaceae</taxon>
        <taxon>Leptolyngbya group</taxon>
        <taxon>Leptolyngbya</taxon>
    </lineage>
</organism>
<evidence type="ECO:0000313" key="4">
    <source>
        <dbReference type="EMBL" id="MEP0950208.1"/>
    </source>
</evidence>
<comment type="caution">
    <text evidence="4">The sequence shown here is derived from an EMBL/GenBank/DDBJ whole genome shotgun (WGS) entry which is preliminary data.</text>
</comment>
<dbReference type="EMBL" id="JAMPKX010000023">
    <property type="protein sequence ID" value="MEP0950208.1"/>
    <property type="molecule type" value="Genomic_DNA"/>
</dbReference>
<keyword evidence="5" id="KW-1185">Reference proteome</keyword>
<dbReference type="Gene3D" id="1.10.287.470">
    <property type="entry name" value="Helix hairpin bin"/>
    <property type="match status" value="1"/>
</dbReference>
<reference evidence="4 5" key="1">
    <citation type="submission" date="2022-04" db="EMBL/GenBank/DDBJ databases">
        <title>Positive selection, recombination, and allopatry shape intraspecific diversity of widespread and dominant cyanobacteria.</title>
        <authorList>
            <person name="Wei J."/>
            <person name="Shu W."/>
            <person name="Hu C."/>
        </authorList>
    </citation>
    <scope>NUCLEOTIDE SEQUENCE [LARGE SCALE GENOMIC DNA]</scope>
    <source>
        <strain evidence="4 5">DQ-A4</strain>
    </source>
</reference>
<dbReference type="RefSeq" id="WP_313887151.1">
    <property type="nucleotide sequence ID" value="NZ_JAMPKX010000023.1"/>
</dbReference>
<dbReference type="Gene3D" id="2.40.420.20">
    <property type="match status" value="1"/>
</dbReference>
<dbReference type="PANTHER" id="PTHR30469">
    <property type="entry name" value="MULTIDRUG RESISTANCE PROTEIN MDTA"/>
    <property type="match status" value="1"/>
</dbReference>
<accession>A0ABV0KE36</accession>
<comment type="similarity">
    <text evidence="1">Belongs to the membrane fusion protein (MFP) (TC 8.A.1) family.</text>
</comment>
<dbReference type="PANTHER" id="PTHR30469:SF33">
    <property type="entry name" value="SLR1207 PROTEIN"/>
    <property type="match status" value="1"/>
</dbReference>
<dbReference type="InterPro" id="IPR006143">
    <property type="entry name" value="RND_pump_MFP"/>
</dbReference>
<sequence length="290" mass="29885">MASAQSQVALAVSQRDRFRDLAAHGAISQNELAQYETEARSAEASLNEAQQQLAETARGARPEEIEASAAAVAAARAQVEIIHTQLGEATIRAPFGGVVTQTYATVGAIVTPTTSASPTASATSSSILALSSGLEVEVEVAEASIGQVAVGQTVEIVADAFPQEPFQGRVKRIAPEALIENNVTVFQVTVELQTGLDRLRSGMTVAATFVGETVAEALLVPTVAIATENGQLGVRVADAAGNPVFRPVTVGLTQGGKTQILTGVEGGDRVFLDMPREEGGSPFSPPSPPG</sequence>